<dbReference type="EMBL" id="OX597833">
    <property type="protein sequence ID" value="CAI9737697.1"/>
    <property type="molecule type" value="Genomic_DNA"/>
</dbReference>
<gene>
    <name evidence="1" type="ORF">OCTVUL_1B024137</name>
</gene>
<accession>A0AA36BPV6</accession>
<dbReference type="Proteomes" id="UP001162480">
    <property type="component" value="Chromosome 20"/>
</dbReference>
<proteinExistence type="predicted"/>
<dbReference type="AlphaFoldDB" id="A0AA36BPV6"/>
<name>A0AA36BPV6_OCTVU</name>
<evidence type="ECO:0000313" key="2">
    <source>
        <dbReference type="Proteomes" id="UP001162480"/>
    </source>
</evidence>
<sequence>MMSGFDDEAVADVTVVVITVAVIPGRRIGAIAAGGDMGAVGNVVMLDSLASSFAGAAGVGKVIFSGRSASTGTSVGVSATVAASHAVDAVE</sequence>
<evidence type="ECO:0000313" key="1">
    <source>
        <dbReference type="EMBL" id="CAI9737697.1"/>
    </source>
</evidence>
<protein>
    <submittedName>
        <fullName evidence="1">Uncharacterized protein</fullName>
    </submittedName>
</protein>
<reference evidence="1" key="1">
    <citation type="submission" date="2023-08" db="EMBL/GenBank/DDBJ databases">
        <authorList>
            <person name="Alioto T."/>
            <person name="Alioto T."/>
            <person name="Gomez Garrido J."/>
        </authorList>
    </citation>
    <scope>NUCLEOTIDE SEQUENCE</scope>
</reference>
<organism evidence="1 2">
    <name type="scientific">Octopus vulgaris</name>
    <name type="common">Common octopus</name>
    <dbReference type="NCBI Taxonomy" id="6645"/>
    <lineage>
        <taxon>Eukaryota</taxon>
        <taxon>Metazoa</taxon>
        <taxon>Spiralia</taxon>
        <taxon>Lophotrochozoa</taxon>
        <taxon>Mollusca</taxon>
        <taxon>Cephalopoda</taxon>
        <taxon>Coleoidea</taxon>
        <taxon>Octopodiformes</taxon>
        <taxon>Octopoda</taxon>
        <taxon>Incirrata</taxon>
        <taxon>Octopodidae</taxon>
        <taxon>Octopus</taxon>
    </lineage>
</organism>
<keyword evidence="2" id="KW-1185">Reference proteome</keyword>